<gene>
    <name evidence="2" type="ORF">HPP92_011735</name>
</gene>
<evidence type="ECO:0000256" key="1">
    <source>
        <dbReference type="SAM" id="MobiDB-lite"/>
    </source>
</evidence>
<dbReference type="Proteomes" id="UP000639772">
    <property type="component" value="Unassembled WGS sequence"/>
</dbReference>
<accession>A0A835R177</accession>
<feature type="compositionally biased region" description="Basic residues" evidence="1">
    <location>
        <begin position="1"/>
        <end position="12"/>
    </location>
</feature>
<feature type="region of interest" description="Disordered" evidence="1">
    <location>
        <begin position="1"/>
        <end position="26"/>
    </location>
</feature>
<evidence type="ECO:0000313" key="3">
    <source>
        <dbReference type="Proteomes" id="UP000639772"/>
    </source>
</evidence>
<name>A0A835R177_VANPL</name>
<dbReference type="AlphaFoldDB" id="A0A835R177"/>
<organism evidence="2 3">
    <name type="scientific">Vanilla planifolia</name>
    <name type="common">Vanilla</name>
    <dbReference type="NCBI Taxonomy" id="51239"/>
    <lineage>
        <taxon>Eukaryota</taxon>
        <taxon>Viridiplantae</taxon>
        <taxon>Streptophyta</taxon>
        <taxon>Embryophyta</taxon>
        <taxon>Tracheophyta</taxon>
        <taxon>Spermatophyta</taxon>
        <taxon>Magnoliopsida</taxon>
        <taxon>Liliopsida</taxon>
        <taxon>Asparagales</taxon>
        <taxon>Orchidaceae</taxon>
        <taxon>Vanilloideae</taxon>
        <taxon>Vanilleae</taxon>
        <taxon>Vanilla</taxon>
    </lineage>
</organism>
<sequence>MAVRPSSHRSRWASKPAPRPSRFTSGEDSLPLWMMKSVDAGGFLTTPFTSSTRPPFFYSATLGKPAVDTATAMSFVAKGLRLGLTQPLNYCGIPSPPSGVAGRLTASPENLPLLHDKRFTISPPVGLQAPVGKARNLRTRRCS</sequence>
<dbReference type="EMBL" id="JADCNM010000005">
    <property type="protein sequence ID" value="KAG0483651.1"/>
    <property type="molecule type" value="Genomic_DNA"/>
</dbReference>
<proteinExistence type="predicted"/>
<comment type="caution">
    <text evidence="2">The sequence shown here is derived from an EMBL/GenBank/DDBJ whole genome shotgun (WGS) entry which is preliminary data.</text>
</comment>
<evidence type="ECO:0000313" key="2">
    <source>
        <dbReference type="EMBL" id="KAG0483651.1"/>
    </source>
</evidence>
<protein>
    <submittedName>
        <fullName evidence="2">Uncharacterized protein</fullName>
    </submittedName>
</protein>
<reference evidence="2 3" key="1">
    <citation type="journal article" date="2020" name="Nat. Food">
        <title>A phased Vanilla planifolia genome enables genetic improvement of flavour and production.</title>
        <authorList>
            <person name="Hasing T."/>
            <person name="Tang H."/>
            <person name="Brym M."/>
            <person name="Khazi F."/>
            <person name="Huang T."/>
            <person name="Chambers A.H."/>
        </authorList>
    </citation>
    <scope>NUCLEOTIDE SEQUENCE [LARGE SCALE GENOMIC DNA]</scope>
    <source>
        <tissue evidence="2">Leaf</tissue>
    </source>
</reference>